<reference evidence="7" key="1">
    <citation type="journal article" date="2021" name="PeerJ">
        <title>Extensive microbial diversity within the chicken gut microbiome revealed by metagenomics and culture.</title>
        <authorList>
            <person name="Gilroy R."/>
            <person name="Ravi A."/>
            <person name="Getino M."/>
            <person name="Pursley I."/>
            <person name="Horton D.L."/>
            <person name="Alikhan N.F."/>
            <person name="Baker D."/>
            <person name="Gharbi K."/>
            <person name="Hall N."/>
            <person name="Watson M."/>
            <person name="Adriaenssens E.M."/>
            <person name="Foster-Nyarko E."/>
            <person name="Jarju S."/>
            <person name="Secka A."/>
            <person name="Antonio M."/>
            <person name="Oren A."/>
            <person name="Chaudhuri R.R."/>
            <person name="La Ragione R."/>
            <person name="Hildebrand F."/>
            <person name="Pallen M.J."/>
        </authorList>
    </citation>
    <scope>NUCLEOTIDE SEQUENCE</scope>
    <source>
        <strain evidence="7">CHK188-16595</strain>
    </source>
</reference>
<dbReference type="Pfam" id="PF04138">
    <property type="entry name" value="GtrA_DPMS_TM"/>
    <property type="match status" value="1"/>
</dbReference>
<accession>A0A9D2S9N9</accession>
<keyword evidence="2 5" id="KW-0812">Transmembrane</keyword>
<sequence length="173" mass="19465">MADENKKNAFKQWAEKHAEIWKFIKFSIAGGGSSVIELIVHMVLLNTVFAAMTTQEITNPTLNMIGINSKGYLFTYLISTTVGYAIAFILNRKVTFKADANPALSMVLYFIMVVFTIFANGWIGSAMQTFAADHNLTGNIWDLVFKVIGMAIPTLWTYPCNRFIIHRKKKTQA</sequence>
<feature type="transmembrane region" description="Helical" evidence="5">
    <location>
        <begin position="143"/>
        <end position="160"/>
    </location>
</feature>
<dbReference type="AlphaFoldDB" id="A0A9D2S9N9"/>
<dbReference type="InterPro" id="IPR007267">
    <property type="entry name" value="GtrA_DPMS_TM"/>
</dbReference>
<evidence type="ECO:0000259" key="6">
    <source>
        <dbReference type="Pfam" id="PF04138"/>
    </source>
</evidence>
<gene>
    <name evidence="7" type="ORF">IAA37_05220</name>
</gene>
<organism evidence="7 8">
    <name type="scientific">Candidatus Eubacterium faecale</name>
    <dbReference type="NCBI Taxonomy" id="2838568"/>
    <lineage>
        <taxon>Bacteria</taxon>
        <taxon>Bacillati</taxon>
        <taxon>Bacillota</taxon>
        <taxon>Clostridia</taxon>
        <taxon>Eubacteriales</taxon>
        <taxon>Eubacteriaceae</taxon>
        <taxon>Eubacterium</taxon>
    </lineage>
</organism>
<feature type="transmembrane region" description="Helical" evidence="5">
    <location>
        <begin position="72"/>
        <end position="91"/>
    </location>
</feature>
<evidence type="ECO:0000313" key="8">
    <source>
        <dbReference type="Proteomes" id="UP000823877"/>
    </source>
</evidence>
<reference evidence="7" key="2">
    <citation type="submission" date="2021-04" db="EMBL/GenBank/DDBJ databases">
        <authorList>
            <person name="Gilroy R."/>
        </authorList>
    </citation>
    <scope>NUCLEOTIDE SEQUENCE</scope>
    <source>
        <strain evidence="7">CHK188-16595</strain>
    </source>
</reference>
<feature type="domain" description="GtrA/DPMS transmembrane" evidence="6">
    <location>
        <begin position="69"/>
        <end position="165"/>
    </location>
</feature>
<keyword evidence="3 5" id="KW-1133">Transmembrane helix</keyword>
<feature type="transmembrane region" description="Helical" evidence="5">
    <location>
        <begin position="26"/>
        <end position="52"/>
    </location>
</feature>
<comment type="subcellular location">
    <subcellularLocation>
        <location evidence="1">Membrane</location>
        <topology evidence="1">Multi-pass membrane protein</topology>
    </subcellularLocation>
</comment>
<proteinExistence type="predicted"/>
<dbReference type="EMBL" id="DWXN01000010">
    <property type="protein sequence ID" value="HJB75061.1"/>
    <property type="molecule type" value="Genomic_DNA"/>
</dbReference>
<evidence type="ECO:0000256" key="1">
    <source>
        <dbReference type="ARBA" id="ARBA00004141"/>
    </source>
</evidence>
<protein>
    <submittedName>
        <fullName evidence="7">GtrA family protein</fullName>
    </submittedName>
</protein>
<dbReference type="GO" id="GO:0016020">
    <property type="term" value="C:membrane"/>
    <property type="evidence" value="ECO:0007669"/>
    <property type="project" value="UniProtKB-SubCell"/>
</dbReference>
<evidence type="ECO:0000256" key="2">
    <source>
        <dbReference type="ARBA" id="ARBA00022692"/>
    </source>
</evidence>
<dbReference type="GO" id="GO:0000271">
    <property type="term" value="P:polysaccharide biosynthetic process"/>
    <property type="evidence" value="ECO:0007669"/>
    <property type="project" value="InterPro"/>
</dbReference>
<dbReference type="Proteomes" id="UP000823877">
    <property type="component" value="Unassembled WGS sequence"/>
</dbReference>
<comment type="caution">
    <text evidence="7">The sequence shown here is derived from an EMBL/GenBank/DDBJ whole genome shotgun (WGS) entry which is preliminary data.</text>
</comment>
<evidence type="ECO:0000313" key="7">
    <source>
        <dbReference type="EMBL" id="HJB75061.1"/>
    </source>
</evidence>
<feature type="transmembrane region" description="Helical" evidence="5">
    <location>
        <begin position="103"/>
        <end position="123"/>
    </location>
</feature>
<evidence type="ECO:0000256" key="3">
    <source>
        <dbReference type="ARBA" id="ARBA00022989"/>
    </source>
</evidence>
<keyword evidence="4 5" id="KW-0472">Membrane</keyword>
<evidence type="ECO:0000256" key="4">
    <source>
        <dbReference type="ARBA" id="ARBA00023136"/>
    </source>
</evidence>
<evidence type="ECO:0000256" key="5">
    <source>
        <dbReference type="SAM" id="Phobius"/>
    </source>
</evidence>
<name>A0A9D2S9N9_9FIRM</name>